<evidence type="ECO:0000256" key="4">
    <source>
        <dbReference type="ARBA" id="ARBA00022692"/>
    </source>
</evidence>
<comment type="catalytic activity">
    <reaction evidence="7 8">
        <text>a quinone + NADH + 5 H(+)(in) = a quinol + NAD(+) + 4 H(+)(out)</text>
        <dbReference type="Rhea" id="RHEA:57888"/>
        <dbReference type="ChEBI" id="CHEBI:15378"/>
        <dbReference type="ChEBI" id="CHEBI:24646"/>
        <dbReference type="ChEBI" id="CHEBI:57540"/>
        <dbReference type="ChEBI" id="CHEBI:57945"/>
        <dbReference type="ChEBI" id="CHEBI:132124"/>
    </reaction>
</comment>
<dbReference type="InterPro" id="IPR023043">
    <property type="entry name" value="NAD(P)H_OxRDtase_bac/plastid"/>
</dbReference>
<dbReference type="Pfam" id="PF00507">
    <property type="entry name" value="Oxidored_q4"/>
    <property type="match status" value="1"/>
</dbReference>
<dbReference type="HAMAP" id="MF_01394">
    <property type="entry name" value="NDH1_NuoA"/>
    <property type="match status" value="1"/>
</dbReference>
<evidence type="ECO:0000256" key="3">
    <source>
        <dbReference type="ARBA" id="ARBA00022448"/>
    </source>
</evidence>
<keyword evidence="7 8" id="KW-0874">Quinone</keyword>
<sequence length="156" mass="17838">MLSDFGIVLLALIFAAIALMLVFGISWLLRPTKPTVEKLTTYESGEDPIGNANISFNFRFYVVALVFILFDVELVFLFPWATVFGSKDFIEQTNGQWGWFTLAEMVIFIVVLALGLAYVWAKGHLEWVKPEIKAPKFKSKIPMNMYENVNKKYAEK</sequence>
<reference evidence="9 10" key="1">
    <citation type="submission" date="2019-02" db="EMBL/GenBank/DDBJ databases">
        <title>Bacterial novel species Emticicia sp. 17J42-9 isolated from soil.</title>
        <authorList>
            <person name="Jung H.-Y."/>
        </authorList>
    </citation>
    <scope>NUCLEOTIDE SEQUENCE [LARGE SCALE GENOMIC DNA]</scope>
    <source>
        <strain evidence="9 10">17J42-9</strain>
    </source>
</reference>
<dbReference type="RefSeq" id="WP_130021208.1">
    <property type="nucleotide sequence ID" value="NZ_SEWF01000015.1"/>
</dbReference>
<evidence type="ECO:0000256" key="8">
    <source>
        <dbReference type="RuleBase" id="RU003639"/>
    </source>
</evidence>
<dbReference type="InterPro" id="IPR000440">
    <property type="entry name" value="NADH_UbQ/plastoQ_OxRdtase_su3"/>
</dbReference>
<comment type="caution">
    <text evidence="9">The sequence shown here is derived from an EMBL/GenBank/DDBJ whole genome shotgun (WGS) entry which is preliminary data.</text>
</comment>
<dbReference type="OrthoDB" id="9791970at2"/>
<evidence type="ECO:0000256" key="2">
    <source>
        <dbReference type="ARBA" id="ARBA00008472"/>
    </source>
</evidence>
<comment type="subcellular location">
    <subcellularLocation>
        <location evidence="7 8">Cell membrane</location>
        <topology evidence="7 8">Multi-pass membrane protein</topology>
    </subcellularLocation>
    <subcellularLocation>
        <location evidence="1">Membrane</location>
        <topology evidence="1">Multi-pass membrane protein</topology>
    </subcellularLocation>
</comment>
<comment type="similarity">
    <text evidence="2 7 8">Belongs to the complex I subunit 3 family.</text>
</comment>
<keyword evidence="10" id="KW-1185">Reference proteome</keyword>
<dbReference type="InterPro" id="IPR038430">
    <property type="entry name" value="NDAH_ubi_oxred_su3_sf"/>
</dbReference>
<dbReference type="Proteomes" id="UP000293162">
    <property type="component" value="Unassembled WGS sequence"/>
</dbReference>
<protein>
    <recommendedName>
        <fullName evidence="7">NADH-quinone oxidoreductase subunit A</fullName>
        <ecNumber evidence="7">7.1.1.-</ecNumber>
    </recommendedName>
    <alternativeName>
        <fullName evidence="7">NADH dehydrogenase I subunit A</fullName>
    </alternativeName>
    <alternativeName>
        <fullName evidence="7">NDH-1 subunit A</fullName>
    </alternativeName>
    <alternativeName>
        <fullName evidence="7">NUO1</fullName>
    </alternativeName>
</protein>
<dbReference type="GO" id="GO:0048038">
    <property type="term" value="F:quinone binding"/>
    <property type="evidence" value="ECO:0007669"/>
    <property type="project" value="UniProtKB-KW"/>
</dbReference>
<dbReference type="GO" id="GO:0008137">
    <property type="term" value="F:NADH dehydrogenase (ubiquinone) activity"/>
    <property type="evidence" value="ECO:0007669"/>
    <property type="project" value="InterPro"/>
</dbReference>
<organism evidence="9 10">
    <name type="scientific">Emticicia agri</name>
    <dbReference type="NCBI Taxonomy" id="2492393"/>
    <lineage>
        <taxon>Bacteria</taxon>
        <taxon>Pseudomonadati</taxon>
        <taxon>Bacteroidota</taxon>
        <taxon>Cytophagia</taxon>
        <taxon>Cytophagales</taxon>
        <taxon>Leadbetterellaceae</taxon>
        <taxon>Emticicia</taxon>
    </lineage>
</organism>
<gene>
    <name evidence="7" type="primary">nuoA</name>
    <name evidence="9" type="ORF">EWM59_11940</name>
</gene>
<keyword evidence="6 7" id="KW-0472">Membrane</keyword>
<evidence type="ECO:0000313" key="10">
    <source>
        <dbReference type="Proteomes" id="UP000293162"/>
    </source>
</evidence>
<feature type="transmembrane region" description="Helical" evidence="7">
    <location>
        <begin position="60"/>
        <end position="85"/>
    </location>
</feature>
<keyword evidence="3 7" id="KW-0813">Transport</keyword>
<dbReference type="Gene3D" id="1.20.58.1610">
    <property type="entry name" value="NADH:ubiquinone/plastoquinone oxidoreductase, chain 3"/>
    <property type="match status" value="1"/>
</dbReference>
<evidence type="ECO:0000313" key="9">
    <source>
        <dbReference type="EMBL" id="RYU95374.1"/>
    </source>
</evidence>
<dbReference type="PANTHER" id="PTHR11058">
    <property type="entry name" value="NADH-UBIQUINONE OXIDOREDUCTASE CHAIN 3"/>
    <property type="match status" value="1"/>
</dbReference>
<accession>A0A4Q5LZP9</accession>
<keyword evidence="5 7" id="KW-1133">Transmembrane helix</keyword>
<proteinExistence type="inferred from homology"/>
<evidence type="ECO:0000256" key="5">
    <source>
        <dbReference type="ARBA" id="ARBA00022989"/>
    </source>
</evidence>
<dbReference type="EMBL" id="SEWF01000015">
    <property type="protein sequence ID" value="RYU95374.1"/>
    <property type="molecule type" value="Genomic_DNA"/>
</dbReference>
<dbReference type="GO" id="GO:0030964">
    <property type="term" value="C:NADH dehydrogenase complex"/>
    <property type="evidence" value="ECO:0007669"/>
    <property type="project" value="TreeGrafter"/>
</dbReference>
<comment type="subunit">
    <text evidence="7">NDH-1 is composed of 14 different subunits. Subunits NuoA, H, J, K, L, M, N constitute the membrane sector of the complex.</text>
</comment>
<dbReference type="AlphaFoldDB" id="A0A4Q5LZP9"/>
<evidence type="ECO:0000256" key="6">
    <source>
        <dbReference type="ARBA" id="ARBA00023136"/>
    </source>
</evidence>
<feature type="transmembrane region" description="Helical" evidence="7">
    <location>
        <begin position="97"/>
        <end position="121"/>
    </location>
</feature>
<evidence type="ECO:0000256" key="7">
    <source>
        <dbReference type="HAMAP-Rule" id="MF_01394"/>
    </source>
</evidence>
<evidence type="ECO:0000256" key="1">
    <source>
        <dbReference type="ARBA" id="ARBA00004141"/>
    </source>
</evidence>
<keyword evidence="7 8" id="KW-0520">NAD</keyword>
<keyword evidence="7" id="KW-1003">Cell membrane</keyword>
<name>A0A4Q5LZP9_9BACT</name>
<dbReference type="GO" id="GO:0005886">
    <property type="term" value="C:plasma membrane"/>
    <property type="evidence" value="ECO:0007669"/>
    <property type="project" value="UniProtKB-SubCell"/>
</dbReference>
<keyword evidence="7" id="KW-1278">Translocase</keyword>
<feature type="transmembrane region" description="Helical" evidence="7">
    <location>
        <begin position="6"/>
        <end position="29"/>
    </location>
</feature>
<dbReference type="PANTHER" id="PTHR11058:SF9">
    <property type="entry name" value="NADH-UBIQUINONE OXIDOREDUCTASE CHAIN 3"/>
    <property type="match status" value="1"/>
</dbReference>
<keyword evidence="4 7" id="KW-0812">Transmembrane</keyword>
<dbReference type="GO" id="GO:0050136">
    <property type="term" value="F:NADH dehydrogenase (quinone) (non-electrogenic) activity"/>
    <property type="evidence" value="ECO:0007669"/>
    <property type="project" value="UniProtKB-UniRule"/>
</dbReference>
<comment type="function">
    <text evidence="7">NDH-1 shuttles electrons from NADH, via FMN and iron-sulfur (Fe-S) centers, to quinones in the respiratory chain. The immediate electron acceptor for the enzyme in this species is believed to be a menaquinone. Couples the redox reaction to proton translocation (for every two electrons transferred, four hydrogen ions are translocated across the cytoplasmic membrane), and thus conserves the redox energy in a proton gradient.</text>
</comment>
<dbReference type="EC" id="7.1.1.-" evidence="7"/>